<gene>
    <name evidence="2" type="ORF">UFOPK2992_01219</name>
</gene>
<feature type="transmembrane region" description="Helical" evidence="1">
    <location>
        <begin position="35"/>
        <end position="59"/>
    </location>
</feature>
<reference evidence="2" key="1">
    <citation type="submission" date="2020-05" db="EMBL/GenBank/DDBJ databases">
        <authorList>
            <person name="Chiriac C."/>
            <person name="Salcher M."/>
            <person name="Ghai R."/>
            <person name="Kavagutti S V."/>
        </authorList>
    </citation>
    <scope>NUCLEOTIDE SEQUENCE</scope>
</reference>
<keyword evidence="1" id="KW-0812">Transmembrane</keyword>
<protein>
    <submittedName>
        <fullName evidence="2">Unannotated protein</fullName>
    </submittedName>
</protein>
<name>A0A6J6Y6Z2_9ZZZZ</name>
<evidence type="ECO:0000313" key="2">
    <source>
        <dbReference type="EMBL" id="CAB4804719.1"/>
    </source>
</evidence>
<sequence>MRWSTKPGKPWRPLVNTPLLRWAISVRSAPDENDWPVPVITTTAIPLSVLAAMSASVAASYKASLKALRASGRSSVSTRTRP</sequence>
<proteinExistence type="predicted"/>
<evidence type="ECO:0000256" key="1">
    <source>
        <dbReference type="SAM" id="Phobius"/>
    </source>
</evidence>
<dbReference type="AlphaFoldDB" id="A0A6J6Y6Z2"/>
<keyword evidence="1" id="KW-1133">Transmembrane helix</keyword>
<accession>A0A6J6Y6Z2</accession>
<organism evidence="2">
    <name type="scientific">freshwater metagenome</name>
    <dbReference type="NCBI Taxonomy" id="449393"/>
    <lineage>
        <taxon>unclassified sequences</taxon>
        <taxon>metagenomes</taxon>
        <taxon>ecological metagenomes</taxon>
    </lineage>
</organism>
<dbReference type="EMBL" id="CAFAAI010000214">
    <property type="protein sequence ID" value="CAB4804719.1"/>
    <property type="molecule type" value="Genomic_DNA"/>
</dbReference>
<keyword evidence="1" id="KW-0472">Membrane</keyword>